<proteinExistence type="predicted"/>
<gene>
    <name evidence="4" type="ORF">AAF712_010288</name>
</gene>
<reference evidence="4 5" key="1">
    <citation type="submission" date="2024-05" db="EMBL/GenBank/DDBJ databases">
        <title>A draft genome resource for the thread blight pathogen Marasmius tenuissimus strain MS-2.</title>
        <authorList>
            <person name="Yulfo-Soto G.E."/>
            <person name="Baruah I.K."/>
            <person name="Amoako-Attah I."/>
            <person name="Bukari Y."/>
            <person name="Meinhardt L.W."/>
            <person name="Bailey B.A."/>
            <person name="Cohen S.P."/>
        </authorList>
    </citation>
    <scope>NUCLEOTIDE SEQUENCE [LARGE SCALE GENOMIC DNA]</scope>
    <source>
        <strain evidence="4 5">MS-2</strain>
    </source>
</reference>
<evidence type="ECO:0000313" key="4">
    <source>
        <dbReference type="EMBL" id="KAL0062833.1"/>
    </source>
</evidence>
<organism evidence="4 5">
    <name type="scientific">Marasmius tenuissimus</name>
    <dbReference type="NCBI Taxonomy" id="585030"/>
    <lineage>
        <taxon>Eukaryota</taxon>
        <taxon>Fungi</taxon>
        <taxon>Dikarya</taxon>
        <taxon>Basidiomycota</taxon>
        <taxon>Agaricomycotina</taxon>
        <taxon>Agaricomycetes</taxon>
        <taxon>Agaricomycetidae</taxon>
        <taxon>Agaricales</taxon>
        <taxon>Marasmiineae</taxon>
        <taxon>Marasmiaceae</taxon>
        <taxon>Marasmius</taxon>
    </lineage>
</organism>
<keyword evidence="5" id="KW-1185">Reference proteome</keyword>
<comment type="caution">
    <text evidence="4">The sequence shown here is derived from an EMBL/GenBank/DDBJ whole genome shotgun (WGS) entry which is preliminary data.</text>
</comment>
<sequence length="235" mass="24858">MLVLLTISLLISSLSNSYSAQTIPPPSSLRLILPDLSPPIGPGALLPIGLLGSDQDHNTYWGLRSFVNVSVTYPNGTYTRIITDFERAECRIYPSFAALSSVPAVNGRFTAQWNITYAMNADTSQAIVGESCGSGPLSFQNFTLEHTFEVHIDEPEQTGPRPASVVNMTFLRTELGTQPTGSVLANPSPPPTATDLGGSGSGENHALGTRLHDGCAVMALTTIILSVLGGIFIVA</sequence>
<feature type="region of interest" description="Disordered" evidence="1">
    <location>
        <begin position="178"/>
        <end position="205"/>
    </location>
</feature>
<keyword evidence="2" id="KW-0472">Membrane</keyword>
<feature type="chain" id="PRO_5046971980" evidence="3">
    <location>
        <begin position="21"/>
        <end position="235"/>
    </location>
</feature>
<dbReference type="Proteomes" id="UP001437256">
    <property type="component" value="Unassembled WGS sequence"/>
</dbReference>
<evidence type="ECO:0000256" key="1">
    <source>
        <dbReference type="SAM" id="MobiDB-lite"/>
    </source>
</evidence>
<evidence type="ECO:0000256" key="3">
    <source>
        <dbReference type="SAM" id="SignalP"/>
    </source>
</evidence>
<accession>A0ABR2ZNA9</accession>
<keyword evidence="2" id="KW-1133">Transmembrane helix</keyword>
<keyword evidence="2" id="KW-0812">Transmembrane</keyword>
<name>A0ABR2ZNA9_9AGAR</name>
<feature type="signal peptide" evidence="3">
    <location>
        <begin position="1"/>
        <end position="20"/>
    </location>
</feature>
<evidence type="ECO:0000256" key="2">
    <source>
        <dbReference type="SAM" id="Phobius"/>
    </source>
</evidence>
<dbReference type="EMBL" id="JBBXMP010000095">
    <property type="protein sequence ID" value="KAL0062833.1"/>
    <property type="molecule type" value="Genomic_DNA"/>
</dbReference>
<keyword evidence="3" id="KW-0732">Signal</keyword>
<protein>
    <submittedName>
        <fullName evidence="4">Uncharacterized protein</fullName>
    </submittedName>
</protein>
<evidence type="ECO:0000313" key="5">
    <source>
        <dbReference type="Proteomes" id="UP001437256"/>
    </source>
</evidence>
<feature type="transmembrane region" description="Helical" evidence="2">
    <location>
        <begin position="216"/>
        <end position="234"/>
    </location>
</feature>